<accession>A0A165MK95</accession>
<evidence type="ECO:0000256" key="3">
    <source>
        <dbReference type="ARBA" id="ARBA00022729"/>
    </source>
</evidence>
<sequence length="218" mass="22212">MPSHWSPFFCARTLLVVLVFQQYVLATPSLTPPVNTVTTSTESRSGPSGTVTSAPSGSGSSTSTSTETNITSVTTTGAASSTTLFPPLDDVSTCVNNCLQDSIILTNCSSVVDVTCYCAGNSTTTTFENAMVSCVSANCSSSLGSAEELAQRFCDVANGTLTFPIPTVTSTSSLSSTGDSTTSPTATQTTGGVLRHSSMQSWTVVLAVVVVAALSTVA</sequence>
<feature type="signal peptide" evidence="6">
    <location>
        <begin position="1"/>
        <end position="26"/>
    </location>
</feature>
<keyword evidence="9" id="KW-1185">Reference proteome</keyword>
<evidence type="ECO:0000256" key="1">
    <source>
        <dbReference type="ARBA" id="ARBA00004613"/>
    </source>
</evidence>
<dbReference type="InParanoid" id="A0A165MK95"/>
<evidence type="ECO:0000259" key="7">
    <source>
        <dbReference type="PROSITE" id="PS52012"/>
    </source>
</evidence>
<dbReference type="Proteomes" id="UP000077266">
    <property type="component" value="Unassembled WGS sequence"/>
</dbReference>
<name>A0A165MK95_EXIGL</name>
<dbReference type="EMBL" id="KV425910">
    <property type="protein sequence ID" value="KZV99393.1"/>
    <property type="molecule type" value="Genomic_DNA"/>
</dbReference>
<feature type="region of interest" description="Disordered" evidence="5">
    <location>
        <begin position="170"/>
        <end position="192"/>
    </location>
</feature>
<feature type="chain" id="PRO_5007862503" description="CFEM domain-containing protein" evidence="6">
    <location>
        <begin position="27"/>
        <end position="218"/>
    </location>
</feature>
<evidence type="ECO:0000256" key="5">
    <source>
        <dbReference type="SAM" id="MobiDB-lite"/>
    </source>
</evidence>
<evidence type="ECO:0000256" key="6">
    <source>
        <dbReference type="SAM" id="SignalP"/>
    </source>
</evidence>
<keyword evidence="2" id="KW-0964">Secreted</keyword>
<gene>
    <name evidence="8" type="ORF">EXIGLDRAFT_762690</name>
</gene>
<protein>
    <recommendedName>
        <fullName evidence="7">CFEM domain-containing protein</fullName>
    </recommendedName>
</protein>
<evidence type="ECO:0000313" key="8">
    <source>
        <dbReference type="EMBL" id="KZV99393.1"/>
    </source>
</evidence>
<proteinExistence type="predicted"/>
<feature type="region of interest" description="Disordered" evidence="5">
    <location>
        <begin position="33"/>
        <end position="73"/>
    </location>
</feature>
<keyword evidence="4" id="KW-1015">Disulfide bond</keyword>
<dbReference type="PROSITE" id="PS52012">
    <property type="entry name" value="CFEM"/>
    <property type="match status" value="1"/>
</dbReference>
<evidence type="ECO:0000256" key="4">
    <source>
        <dbReference type="ARBA" id="ARBA00023157"/>
    </source>
</evidence>
<feature type="compositionally biased region" description="Polar residues" evidence="5">
    <location>
        <begin position="33"/>
        <end position="44"/>
    </location>
</feature>
<feature type="compositionally biased region" description="Low complexity" evidence="5">
    <location>
        <begin position="45"/>
        <end position="73"/>
    </location>
</feature>
<dbReference type="InterPro" id="IPR008427">
    <property type="entry name" value="Extracellular_membr_CFEM_dom"/>
</dbReference>
<comment type="subcellular location">
    <subcellularLocation>
        <location evidence="1">Secreted</location>
    </subcellularLocation>
</comment>
<evidence type="ECO:0000313" key="9">
    <source>
        <dbReference type="Proteomes" id="UP000077266"/>
    </source>
</evidence>
<dbReference type="OrthoDB" id="3267106at2759"/>
<organism evidence="8 9">
    <name type="scientific">Exidia glandulosa HHB12029</name>
    <dbReference type="NCBI Taxonomy" id="1314781"/>
    <lineage>
        <taxon>Eukaryota</taxon>
        <taxon>Fungi</taxon>
        <taxon>Dikarya</taxon>
        <taxon>Basidiomycota</taxon>
        <taxon>Agaricomycotina</taxon>
        <taxon>Agaricomycetes</taxon>
        <taxon>Auriculariales</taxon>
        <taxon>Exidiaceae</taxon>
        <taxon>Exidia</taxon>
    </lineage>
</organism>
<dbReference type="AlphaFoldDB" id="A0A165MK95"/>
<keyword evidence="3 6" id="KW-0732">Signal</keyword>
<evidence type="ECO:0000256" key="2">
    <source>
        <dbReference type="ARBA" id="ARBA00022525"/>
    </source>
</evidence>
<reference evidence="8 9" key="1">
    <citation type="journal article" date="2016" name="Mol. Biol. Evol.">
        <title>Comparative Genomics of Early-Diverging Mushroom-Forming Fungi Provides Insights into the Origins of Lignocellulose Decay Capabilities.</title>
        <authorList>
            <person name="Nagy L.G."/>
            <person name="Riley R."/>
            <person name="Tritt A."/>
            <person name="Adam C."/>
            <person name="Daum C."/>
            <person name="Floudas D."/>
            <person name="Sun H."/>
            <person name="Yadav J.S."/>
            <person name="Pangilinan J."/>
            <person name="Larsson K.H."/>
            <person name="Matsuura K."/>
            <person name="Barry K."/>
            <person name="Labutti K."/>
            <person name="Kuo R."/>
            <person name="Ohm R.A."/>
            <person name="Bhattacharya S.S."/>
            <person name="Shirouzu T."/>
            <person name="Yoshinaga Y."/>
            <person name="Martin F.M."/>
            <person name="Grigoriev I.V."/>
            <person name="Hibbett D.S."/>
        </authorList>
    </citation>
    <scope>NUCLEOTIDE SEQUENCE [LARGE SCALE GENOMIC DNA]</scope>
    <source>
        <strain evidence="8 9">HHB12029</strain>
    </source>
</reference>
<feature type="compositionally biased region" description="Low complexity" evidence="5">
    <location>
        <begin position="170"/>
        <end position="190"/>
    </location>
</feature>
<dbReference type="GO" id="GO:0005576">
    <property type="term" value="C:extracellular region"/>
    <property type="evidence" value="ECO:0007669"/>
    <property type="project" value="UniProtKB-SubCell"/>
</dbReference>
<feature type="domain" description="CFEM" evidence="7">
    <location>
        <begin position="66"/>
        <end position="181"/>
    </location>
</feature>
<dbReference type="Pfam" id="PF05730">
    <property type="entry name" value="CFEM"/>
    <property type="match status" value="1"/>
</dbReference>